<comment type="caution">
    <text evidence="1">The sequence shown here is derived from an EMBL/GenBank/DDBJ whole genome shotgun (WGS) entry which is preliminary data.</text>
</comment>
<reference evidence="1 2" key="1">
    <citation type="submission" date="2019-03" db="EMBL/GenBank/DDBJ databases">
        <title>Genomic Encyclopedia of Archaeal and Bacterial Type Strains, Phase II (KMG-II): from individual species to whole genera.</title>
        <authorList>
            <person name="Goeker M."/>
        </authorList>
    </citation>
    <scope>NUCLEOTIDE SEQUENCE [LARGE SCALE GENOMIC DNA]</scope>
    <source>
        <strain evidence="1 2">DSM 28353</strain>
    </source>
</reference>
<evidence type="ECO:0000313" key="2">
    <source>
        <dbReference type="Proteomes" id="UP000295292"/>
    </source>
</evidence>
<name>A0A4R6WNC7_9SPHI</name>
<dbReference type="RefSeq" id="WP_133583388.1">
    <property type="nucleotide sequence ID" value="NZ_SNYV01000011.1"/>
</dbReference>
<dbReference type="Proteomes" id="UP000295292">
    <property type="component" value="Unassembled WGS sequence"/>
</dbReference>
<proteinExistence type="predicted"/>
<evidence type="ECO:0000313" key="1">
    <source>
        <dbReference type="EMBL" id="TDQ79611.1"/>
    </source>
</evidence>
<organism evidence="1 2">
    <name type="scientific">Sphingobacterium yanglingense</name>
    <dbReference type="NCBI Taxonomy" id="1437280"/>
    <lineage>
        <taxon>Bacteria</taxon>
        <taxon>Pseudomonadati</taxon>
        <taxon>Bacteroidota</taxon>
        <taxon>Sphingobacteriia</taxon>
        <taxon>Sphingobacteriales</taxon>
        <taxon>Sphingobacteriaceae</taxon>
        <taxon>Sphingobacterium</taxon>
    </lineage>
</organism>
<dbReference type="EMBL" id="SNYV01000011">
    <property type="protein sequence ID" value="TDQ79611.1"/>
    <property type="molecule type" value="Genomic_DNA"/>
</dbReference>
<keyword evidence="2" id="KW-1185">Reference proteome</keyword>
<gene>
    <name evidence="1" type="ORF">CLV99_1058</name>
</gene>
<protein>
    <submittedName>
        <fullName evidence="1">Uncharacterized protein</fullName>
    </submittedName>
</protein>
<accession>A0A4R6WNC7</accession>
<dbReference type="AlphaFoldDB" id="A0A4R6WNC7"/>
<sequence length="78" mass="9244">MGIQRWFYNPLFPVYDPPDWWFPSGDRRGLMLMPTLSLARLMVLLPPGSNKTMVSDYSPLKKRSNGVEWKRRLLEKNF</sequence>